<gene>
    <name evidence="9" type="primary">manX_1</name>
    <name evidence="9" type="ORF">NCTC13337_00757</name>
</gene>
<proteinExistence type="predicted"/>
<sequence length="142" mass="15320">MYFIICGHGKFAEGLYSGANLLYGKLENCQAINFDEDTPHSIFKEKLAKAVEDAGDLPILFFTDILGGTPFRECATLSANLIQAEVISGSNLQMLVEAAIERENATDIAAFAANIIERAKAGIIMLSAQSTRRTSKTTESGI</sequence>
<evidence type="ECO:0000313" key="10">
    <source>
        <dbReference type="Proteomes" id="UP000254601"/>
    </source>
</evidence>
<keyword evidence="3" id="KW-0963">Cytoplasm</keyword>
<evidence type="ECO:0000256" key="5">
    <source>
        <dbReference type="ARBA" id="ARBA00022679"/>
    </source>
</evidence>
<reference evidence="9 10" key="1">
    <citation type="submission" date="2018-06" db="EMBL/GenBank/DDBJ databases">
        <authorList>
            <consortium name="Pathogen Informatics"/>
            <person name="Doyle S."/>
        </authorList>
    </citation>
    <scope>NUCLEOTIDE SEQUENCE [LARGE SCALE GENOMIC DNA]</scope>
    <source>
        <strain evidence="9 10">NCTC13337</strain>
    </source>
</reference>
<dbReference type="EMBL" id="UHIC01000001">
    <property type="protein sequence ID" value="SUO94472.1"/>
    <property type="molecule type" value="Genomic_DNA"/>
</dbReference>
<dbReference type="Proteomes" id="UP000254601">
    <property type="component" value="Unassembled WGS sequence"/>
</dbReference>
<keyword evidence="7" id="KW-0418">Kinase</keyword>
<evidence type="ECO:0000256" key="7">
    <source>
        <dbReference type="ARBA" id="ARBA00022777"/>
    </source>
</evidence>
<organism evidence="9 10">
    <name type="scientific">Suttonella ornithocola</name>
    <dbReference type="NCBI Taxonomy" id="279832"/>
    <lineage>
        <taxon>Bacteria</taxon>
        <taxon>Pseudomonadati</taxon>
        <taxon>Pseudomonadota</taxon>
        <taxon>Gammaproteobacteria</taxon>
        <taxon>Cardiobacteriales</taxon>
        <taxon>Cardiobacteriaceae</taxon>
        <taxon>Suttonella</taxon>
    </lineage>
</organism>
<evidence type="ECO:0000256" key="2">
    <source>
        <dbReference type="ARBA" id="ARBA00022448"/>
    </source>
</evidence>
<dbReference type="PANTHER" id="PTHR33799">
    <property type="entry name" value="PTS PERMEASE-RELATED-RELATED"/>
    <property type="match status" value="1"/>
</dbReference>
<keyword evidence="6" id="KW-0598">Phosphotransferase system</keyword>
<evidence type="ECO:0000259" key="8">
    <source>
        <dbReference type="PROSITE" id="PS51096"/>
    </source>
</evidence>
<accession>A0A380MQ84</accession>
<dbReference type="Gene3D" id="3.40.50.510">
    <property type="entry name" value="Phosphotransferase system, mannose-type IIA component"/>
    <property type="match status" value="1"/>
</dbReference>
<dbReference type="CDD" id="cd00006">
    <property type="entry name" value="PTS_IIA_man"/>
    <property type="match status" value="1"/>
</dbReference>
<name>A0A380MQ84_9GAMM</name>
<keyword evidence="2" id="KW-0813">Transport</keyword>
<dbReference type="OrthoDB" id="3183705at2"/>
<dbReference type="InterPro" id="IPR051471">
    <property type="entry name" value="Bacterial_PTS_sugar_comp"/>
</dbReference>
<dbReference type="InterPro" id="IPR004701">
    <property type="entry name" value="PTS_EIIA_man-typ"/>
</dbReference>
<evidence type="ECO:0000256" key="1">
    <source>
        <dbReference type="ARBA" id="ARBA00004496"/>
    </source>
</evidence>
<dbReference type="Pfam" id="PF03610">
    <property type="entry name" value="EIIA-man"/>
    <property type="match status" value="1"/>
</dbReference>
<dbReference type="GO" id="GO:0009401">
    <property type="term" value="P:phosphoenolpyruvate-dependent sugar phosphotransferase system"/>
    <property type="evidence" value="ECO:0007669"/>
    <property type="project" value="UniProtKB-KW"/>
</dbReference>
<dbReference type="RefSeq" id="WP_072575438.1">
    <property type="nucleotide sequence ID" value="NZ_LWHB01000005.1"/>
</dbReference>
<dbReference type="PROSITE" id="PS51096">
    <property type="entry name" value="PTS_EIIA_TYPE_4"/>
    <property type="match status" value="1"/>
</dbReference>
<evidence type="ECO:0000313" key="9">
    <source>
        <dbReference type="EMBL" id="SUO94472.1"/>
    </source>
</evidence>
<dbReference type="GO" id="GO:0016301">
    <property type="term" value="F:kinase activity"/>
    <property type="evidence" value="ECO:0007669"/>
    <property type="project" value="UniProtKB-KW"/>
</dbReference>
<evidence type="ECO:0000256" key="3">
    <source>
        <dbReference type="ARBA" id="ARBA00022490"/>
    </source>
</evidence>
<feature type="domain" description="PTS EIIA type-4" evidence="8">
    <location>
        <begin position="1"/>
        <end position="123"/>
    </location>
</feature>
<dbReference type="AlphaFoldDB" id="A0A380MQ84"/>
<dbReference type="GO" id="GO:0016020">
    <property type="term" value="C:membrane"/>
    <property type="evidence" value="ECO:0007669"/>
    <property type="project" value="InterPro"/>
</dbReference>
<comment type="subcellular location">
    <subcellularLocation>
        <location evidence="1">Cytoplasm</location>
    </subcellularLocation>
</comment>
<dbReference type="SUPFAM" id="SSF53062">
    <property type="entry name" value="PTS system fructose IIA component-like"/>
    <property type="match status" value="1"/>
</dbReference>
<keyword evidence="10" id="KW-1185">Reference proteome</keyword>
<protein>
    <submittedName>
        <fullName evidence="9">EIIAB-Man</fullName>
    </submittedName>
</protein>
<dbReference type="PANTHER" id="PTHR33799:SF1">
    <property type="entry name" value="PTS SYSTEM MANNOSE-SPECIFIC EIIAB COMPONENT-RELATED"/>
    <property type="match status" value="1"/>
</dbReference>
<evidence type="ECO:0000256" key="4">
    <source>
        <dbReference type="ARBA" id="ARBA00022597"/>
    </source>
</evidence>
<keyword evidence="4" id="KW-0762">Sugar transport</keyword>
<dbReference type="InterPro" id="IPR036662">
    <property type="entry name" value="PTS_EIIA_man-typ_sf"/>
</dbReference>
<keyword evidence="5" id="KW-0808">Transferase</keyword>
<dbReference type="GO" id="GO:0005737">
    <property type="term" value="C:cytoplasm"/>
    <property type="evidence" value="ECO:0007669"/>
    <property type="project" value="UniProtKB-SubCell"/>
</dbReference>
<dbReference type="InterPro" id="IPR033887">
    <property type="entry name" value="PTS_IIA_man"/>
</dbReference>
<evidence type="ECO:0000256" key="6">
    <source>
        <dbReference type="ARBA" id="ARBA00022683"/>
    </source>
</evidence>